<sequence length="96" mass="10591">MIKGVFKYEKINDDFSITNTFTSASITSVVSCTNVADIAKKTNYHVIPNVASIKAAIQKLNYNPDNFAVDLDPGMKTATIRSMPYVSNQPFLAKKN</sequence>
<dbReference type="PROSITE" id="PS51257">
    <property type="entry name" value="PROKAR_LIPOPROTEIN"/>
    <property type="match status" value="1"/>
</dbReference>
<gene>
    <name evidence="1" type="ORF">SPICI04_108</name>
</gene>
<organism evidence="1">
    <name type="scientific">Spiroplasma citri</name>
    <dbReference type="NCBI Taxonomy" id="2133"/>
    <lineage>
        <taxon>Bacteria</taxon>
        <taxon>Bacillati</taxon>
        <taxon>Mycoplasmatota</taxon>
        <taxon>Mollicutes</taxon>
        <taxon>Entomoplasmatales</taxon>
        <taxon>Spiroplasmataceae</taxon>
        <taxon>Spiroplasma</taxon>
    </lineage>
</organism>
<proteinExistence type="predicted"/>
<name>Q14NM9_SPICI</name>
<dbReference type="EMBL" id="AM285305">
    <property type="protein sequence ID" value="CAK98900.1"/>
    <property type="molecule type" value="Genomic_DNA"/>
</dbReference>
<reference evidence="1" key="1">
    <citation type="journal article" date="2010" name="Appl. Environ. Microbiol.">
        <title>Partial chromosome sequence of Spiroplasma citri reveals extensive viral invasion and important gene decay.</title>
        <authorList>
            <person name="Carle P."/>
            <person name="Saillard C."/>
            <person name="Carrere N."/>
            <person name="Carrere S."/>
            <person name="Duret S."/>
            <person name="Eveillard S."/>
            <person name="Gaurivaud P."/>
            <person name="Gourgues G."/>
            <person name="Gouzy J."/>
            <person name="Salar P."/>
            <person name="Verdin E."/>
            <person name="Breton M."/>
            <person name="Blanchard A."/>
            <person name="Laigret F."/>
            <person name="Bove J.M."/>
            <person name="Renaudin J."/>
            <person name="Foissac X."/>
        </authorList>
    </citation>
    <scope>NUCLEOTIDE SEQUENCE</scope>
    <source>
        <strain evidence="1">GII3-3X</strain>
    </source>
</reference>
<dbReference type="AlphaFoldDB" id="Q14NM9"/>
<protein>
    <submittedName>
        <fullName evidence="1">Uncharacterized protein</fullName>
    </submittedName>
</protein>
<evidence type="ECO:0000313" key="1">
    <source>
        <dbReference type="EMBL" id="CAK98900.1"/>
    </source>
</evidence>
<accession>Q14NM9</accession>